<dbReference type="KEGG" id="psoj:PHYSODRAFT_326268"/>
<reference evidence="1 2" key="1">
    <citation type="journal article" date="2006" name="Science">
        <title>Phytophthora genome sequences uncover evolutionary origins and mechanisms of pathogenesis.</title>
        <authorList>
            <person name="Tyler B.M."/>
            <person name="Tripathy S."/>
            <person name="Zhang X."/>
            <person name="Dehal P."/>
            <person name="Jiang R.H."/>
            <person name="Aerts A."/>
            <person name="Arredondo F.D."/>
            <person name="Baxter L."/>
            <person name="Bensasson D."/>
            <person name="Beynon J.L."/>
            <person name="Chapman J."/>
            <person name="Damasceno C.M."/>
            <person name="Dorrance A.E."/>
            <person name="Dou D."/>
            <person name="Dickerman A.W."/>
            <person name="Dubchak I.L."/>
            <person name="Garbelotto M."/>
            <person name="Gijzen M."/>
            <person name="Gordon S.G."/>
            <person name="Govers F."/>
            <person name="Grunwald N.J."/>
            <person name="Huang W."/>
            <person name="Ivors K.L."/>
            <person name="Jones R.W."/>
            <person name="Kamoun S."/>
            <person name="Krampis K."/>
            <person name="Lamour K.H."/>
            <person name="Lee M.K."/>
            <person name="McDonald W.H."/>
            <person name="Medina M."/>
            <person name="Meijer H.J."/>
            <person name="Nordberg E.K."/>
            <person name="Maclean D.J."/>
            <person name="Ospina-Giraldo M.D."/>
            <person name="Morris P.F."/>
            <person name="Phuntumart V."/>
            <person name="Putnam N.H."/>
            <person name="Rash S."/>
            <person name="Rose J.K."/>
            <person name="Sakihama Y."/>
            <person name="Salamov A.A."/>
            <person name="Savidor A."/>
            <person name="Scheuring C.F."/>
            <person name="Smith B.M."/>
            <person name="Sobral B.W."/>
            <person name="Terry A."/>
            <person name="Torto-Alalibo T.A."/>
            <person name="Win J."/>
            <person name="Xu Z."/>
            <person name="Zhang H."/>
            <person name="Grigoriev I.V."/>
            <person name="Rokhsar D.S."/>
            <person name="Boore J.L."/>
        </authorList>
    </citation>
    <scope>NUCLEOTIDE SEQUENCE [LARGE SCALE GENOMIC DNA]</scope>
    <source>
        <strain evidence="1 2">P6497</strain>
    </source>
</reference>
<accession>G4YZK6</accession>
<name>G4YZK6_PHYSP</name>
<dbReference type="Proteomes" id="UP000002640">
    <property type="component" value="Unassembled WGS sequence"/>
</dbReference>
<dbReference type="AlphaFoldDB" id="G4YZK6"/>
<proteinExistence type="predicted"/>
<gene>
    <name evidence="1" type="ORF">PHYSODRAFT_326268</name>
</gene>
<dbReference type="EMBL" id="JH159152">
    <property type="protein sequence ID" value="EGZ25212.1"/>
    <property type="molecule type" value="Genomic_DNA"/>
</dbReference>
<sequence length="93" mass="10674">MRAGLIASERACHKCDNVMFFARSTVPISKLLKALYFWASETHVMEAGQHAKVTAKTAGKWYAYTRVLNGRTKVTLYTLENNMFHACMRYTHQ</sequence>
<dbReference type="RefSeq" id="XP_009520500.1">
    <property type="nucleotide sequence ID" value="XM_009522205.1"/>
</dbReference>
<protein>
    <submittedName>
        <fullName evidence="1">Uncharacterized protein</fullName>
    </submittedName>
</protein>
<organism evidence="1 2">
    <name type="scientific">Phytophthora sojae (strain P6497)</name>
    <name type="common">Soybean stem and root rot agent</name>
    <name type="synonym">Phytophthora megasperma f. sp. glycines</name>
    <dbReference type="NCBI Taxonomy" id="1094619"/>
    <lineage>
        <taxon>Eukaryota</taxon>
        <taxon>Sar</taxon>
        <taxon>Stramenopiles</taxon>
        <taxon>Oomycota</taxon>
        <taxon>Peronosporomycetes</taxon>
        <taxon>Peronosporales</taxon>
        <taxon>Peronosporaceae</taxon>
        <taxon>Phytophthora</taxon>
    </lineage>
</organism>
<keyword evidence="2" id="KW-1185">Reference proteome</keyword>
<dbReference type="GeneID" id="20645397"/>
<evidence type="ECO:0000313" key="2">
    <source>
        <dbReference type="Proteomes" id="UP000002640"/>
    </source>
</evidence>
<dbReference type="InParanoid" id="G4YZK6"/>
<evidence type="ECO:0000313" key="1">
    <source>
        <dbReference type="EMBL" id="EGZ25212.1"/>
    </source>
</evidence>